<keyword evidence="7 10" id="KW-0687">Ribonucleoprotein</keyword>
<evidence type="ECO:0000256" key="5">
    <source>
        <dbReference type="ARBA" id="ARBA00022884"/>
    </source>
</evidence>
<dbReference type="EMBL" id="DVOL01000036">
    <property type="protein sequence ID" value="HIV10584.1"/>
    <property type="molecule type" value="Genomic_DNA"/>
</dbReference>
<dbReference type="GO" id="GO:0019843">
    <property type="term" value="F:rRNA binding"/>
    <property type="evidence" value="ECO:0007669"/>
    <property type="project" value="UniProtKB-UniRule"/>
</dbReference>
<dbReference type="InterPro" id="IPR047867">
    <property type="entry name" value="Ribosomal_uL22_bac/org-type"/>
</dbReference>
<comment type="function">
    <text evidence="8">This protein binds specifically to 23S rRNA; its binding is stimulated by other ribosomal proteins, e.g. L4, L17, and L20. It is important during the early stages of 50S assembly. It makes multiple contacts with different domains of the 23S rRNA in the assembled 50S subunit and ribosome.</text>
</comment>
<evidence type="ECO:0000313" key="15">
    <source>
        <dbReference type="Proteomes" id="UP000823960"/>
    </source>
</evidence>
<evidence type="ECO:0000256" key="3">
    <source>
        <dbReference type="ARBA" id="ARBA00011838"/>
    </source>
</evidence>
<evidence type="ECO:0000256" key="11">
    <source>
        <dbReference type="RuleBase" id="RU004005"/>
    </source>
</evidence>
<keyword evidence="6 10" id="KW-0689">Ribosomal protein</keyword>
<dbReference type="InterPro" id="IPR005727">
    <property type="entry name" value="Ribosomal_uL22_bac/chlpt-type"/>
</dbReference>
<dbReference type="HAMAP" id="MF_01331_B">
    <property type="entry name" value="Ribosomal_uL22_B"/>
    <property type="match status" value="1"/>
</dbReference>
<evidence type="ECO:0000313" key="14">
    <source>
        <dbReference type="EMBL" id="HIV10584.1"/>
    </source>
</evidence>
<dbReference type="SUPFAM" id="SSF54843">
    <property type="entry name" value="Ribosomal protein L22"/>
    <property type="match status" value="1"/>
</dbReference>
<keyword evidence="5 10" id="KW-0694">RNA-binding</keyword>
<organism evidence="14 15">
    <name type="scientific">Candidatus Faeciplasma avium</name>
    <dbReference type="NCBI Taxonomy" id="2840798"/>
    <lineage>
        <taxon>Bacteria</taxon>
        <taxon>Bacillati</taxon>
        <taxon>Bacillota</taxon>
        <taxon>Clostridia</taxon>
        <taxon>Eubacteriales</taxon>
        <taxon>Oscillospiraceae</taxon>
        <taxon>Oscillospiraceae incertae sedis</taxon>
        <taxon>Candidatus Faeciplasma</taxon>
    </lineage>
</organism>
<dbReference type="NCBIfam" id="TIGR01044">
    <property type="entry name" value="rplV_bact"/>
    <property type="match status" value="1"/>
</dbReference>
<protein>
    <recommendedName>
        <fullName evidence="9 10">Large ribosomal subunit protein uL22</fullName>
    </recommendedName>
</protein>
<evidence type="ECO:0000256" key="6">
    <source>
        <dbReference type="ARBA" id="ARBA00022980"/>
    </source>
</evidence>
<evidence type="ECO:0000256" key="4">
    <source>
        <dbReference type="ARBA" id="ARBA00022730"/>
    </source>
</evidence>
<comment type="subunit">
    <text evidence="3 10 12">Part of the 50S ribosomal subunit.</text>
</comment>
<reference evidence="14" key="1">
    <citation type="submission" date="2020-10" db="EMBL/GenBank/DDBJ databases">
        <authorList>
            <person name="Gilroy R."/>
        </authorList>
    </citation>
    <scope>NUCLEOTIDE SEQUENCE</scope>
    <source>
        <strain evidence="14">1370</strain>
    </source>
</reference>
<evidence type="ECO:0000256" key="7">
    <source>
        <dbReference type="ARBA" id="ARBA00023274"/>
    </source>
</evidence>
<comment type="similarity">
    <text evidence="2 10 11">Belongs to the universal ribosomal protein uL22 family.</text>
</comment>
<evidence type="ECO:0000256" key="1">
    <source>
        <dbReference type="ARBA" id="ARBA00003478"/>
    </source>
</evidence>
<dbReference type="CDD" id="cd00336">
    <property type="entry name" value="Ribosomal_L22"/>
    <property type="match status" value="1"/>
</dbReference>
<gene>
    <name evidence="10 14" type="primary">rplV</name>
    <name evidence="14" type="ORF">IAD28_02675</name>
</gene>
<comment type="function">
    <text evidence="10 13">This protein binds specifically to 23S rRNA; its binding is stimulated by other ribosomal proteins, e.g., L4, L17, and L20. It is important during the early stages of 50S assembly. It makes multiple contacts with different domains of the 23S rRNA in the assembled 50S subunit and ribosome.</text>
</comment>
<keyword evidence="4 10" id="KW-0699">rRNA-binding</keyword>
<dbReference type="GO" id="GO:0006412">
    <property type="term" value="P:translation"/>
    <property type="evidence" value="ECO:0007669"/>
    <property type="project" value="UniProtKB-UniRule"/>
</dbReference>
<dbReference type="Gene3D" id="3.90.470.10">
    <property type="entry name" value="Ribosomal protein L22/L17"/>
    <property type="match status" value="1"/>
</dbReference>
<evidence type="ECO:0000256" key="8">
    <source>
        <dbReference type="ARBA" id="ARBA00025084"/>
    </source>
</evidence>
<evidence type="ECO:0000256" key="10">
    <source>
        <dbReference type="HAMAP-Rule" id="MF_01331"/>
    </source>
</evidence>
<evidence type="ECO:0000256" key="2">
    <source>
        <dbReference type="ARBA" id="ARBA00009451"/>
    </source>
</evidence>
<accession>A0A9D1NR51</accession>
<sequence>MEARAVLKTARISPRKVSIVLDLVRGKDLQTALAIVKHTPKAACEYLVKLLDSAAANAENNFNMDRNSLYVKECFVCPGPIIKRMRAVSKGRGHRILKRTSHITVVLAEKE</sequence>
<dbReference type="PANTHER" id="PTHR13501:SF8">
    <property type="entry name" value="LARGE RIBOSOMAL SUBUNIT PROTEIN UL22M"/>
    <property type="match status" value="1"/>
</dbReference>
<dbReference type="Proteomes" id="UP000823960">
    <property type="component" value="Unassembled WGS sequence"/>
</dbReference>
<dbReference type="PANTHER" id="PTHR13501">
    <property type="entry name" value="CHLOROPLAST 50S RIBOSOMAL PROTEIN L22-RELATED"/>
    <property type="match status" value="1"/>
</dbReference>
<dbReference type="Pfam" id="PF00237">
    <property type="entry name" value="Ribosomal_L22"/>
    <property type="match status" value="1"/>
</dbReference>
<evidence type="ECO:0000256" key="12">
    <source>
        <dbReference type="RuleBase" id="RU004006"/>
    </source>
</evidence>
<comment type="function">
    <text evidence="1 10">The globular domain of the protein is located near the polypeptide exit tunnel on the outside of the subunit, while an extended beta-hairpin is found that lines the wall of the exit tunnel in the center of the 70S ribosome.</text>
</comment>
<evidence type="ECO:0000256" key="13">
    <source>
        <dbReference type="RuleBase" id="RU004008"/>
    </source>
</evidence>
<proteinExistence type="inferred from homology"/>
<comment type="caution">
    <text evidence="14">The sequence shown here is derived from an EMBL/GenBank/DDBJ whole genome shotgun (WGS) entry which is preliminary data.</text>
</comment>
<name>A0A9D1NR51_9FIRM</name>
<dbReference type="InterPro" id="IPR001063">
    <property type="entry name" value="Ribosomal_uL22"/>
</dbReference>
<evidence type="ECO:0000256" key="9">
    <source>
        <dbReference type="ARBA" id="ARBA00035207"/>
    </source>
</evidence>
<reference evidence="14" key="2">
    <citation type="journal article" date="2021" name="PeerJ">
        <title>Extensive microbial diversity within the chicken gut microbiome revealed by metagenomics and culture.</title>
        <authorList>
            <person name="Gilroy R."/>
            <person name="Ravi A."/>
            <person name="Getino M."/>
            <person name="Pursley I."/>
            <person name="Horton D.L."/>
            <person name="Alikhan N.F."/>
            <person name="Baker D."/>
            <person name="Gharbi K."/>
            <person name="Hall N."/>
            <person name="Watson M."/>
            <person name="Adriaenssens E.M."/>
            <person name="Foster-Nyarko E."/>
            <person name="Jarju S."/>
            <person name="Secka A."/>
            <person name="Antonio M."/>
            <person name="Oren A."/>
            <person name="Chaudhuri R.R."/>
            <person name="La Ragione R."/>
            <person name="Hildebrand F."/>
            <person name="Pallen M.J."/>
        </authorList>
    </citation>
    <scope>NUCLEOTIDE SEQUENCE</scope>
    <source>
        <strain evidence="14">1370</strain>
    </source>
</reference>
<dbReference type="GO" id="GO:0022625">
    <property type="term" value="C:cytosolic large ribosomal subunit"/>
    <property type="evidence" value="ECO:0007669"/>
    <property type="project" value="TreeGrafter"/>
</dbReference>
<dbReference type="GO" id="GO:0003735">
    <property type="term" value="F:structural constituent of ribosome"/>
    <property type="evidence" value="ECO:0007669"/>
    <property type="project" value="InterPro"/>
</dbReference>
<dbReference type="AlphaFoldDB" id="A0A9D1NR51"/>
<dbReference type="InterPro" id="IPR036394">
    <property type="entry name" value="Ribosomal_uL22_sf"/>
</dbReference>